<dbReference type="Pfam" id="PF07833">
    <property type="entry name" value="Cu_amine_oxidN1"/>
    <property type="match status" value="1"/>
</dbReference>
<dbReference type="InterPro" id="IPR032710">
    <property type="entry name" value="NTF2-like_dom_sf"/>
</dbReference>
<comment type="caution">
    <text evidence="3">The sequence shown here is derived from an EMBL/GenBank/DDBJ whole genome shotgun (WGS) entry which is preliminary data.</text>
</comment>
<dbReference type="Gene3D" id="3.10.450.50">
    <property type="match status" value="1"/>
</dbReference>
<organism evidence="3 4">
    <name type="scientific">Paenibacillus mendelii</name>
    <dbReference type="NCBI Taxonomy" id="206163"/>
    <lineage>
        <taxon>Bacteria</taxon>
        <taxon>Bacillati</taxon>
        <taxon>Bacillota</taxon>
        <taxon>Bacilli</taxon>
        <taxon>Bacillales</taxon>
        <taxon>Paenibacillaceae</taxon>
        <taxon>Paenibacillus</taxon>
    </lineage>
</organism>
<keyword evidence="1" id="KW-0732">Signal</keyword>
<name>A0ABV6JCW6_9BACL</name>
<evidence type="ECO:0000313" key="3">
    <source>
        <dbReference type="EMBL" id="MFC0393751.1"/>
    </source>
</evidence>
<dbReference type="EMBL" id="JBHLVF010000034">
    <property type="protein sequence ID" value="MFC0393751.1"/>
    <property type="molecule type" value="Genomic_DNA"/>
</dbReference>
<dbReference type="InterPro" id="IPR036582">
    <property type="entry name" value="Mao_N_sf"/>
</dbReference>
<evidence type="ECO:0000256" key="1">
    <source>
        <dbReference type="SAM" id="SignalP"/>
    </source>
</evidence>
<proteinExistence type="predicted"/>
<dbReference type="Gene3D" id="3.30.457.10">
    <property type="entry name" value="Copper amine oxidase-like, N-terminal domain"/>
    <property type="match status" value="1"/>
</dbReference>
<dbReference type="InterPro" id="IPR012854">
    <property type="entry name" value="Cu_amine_oxidase-like_N"/>
</dbReference>
<gene>
    <name evidence="3" type="ORF">ACFFJ8_20575</name>
</gene>
<feature type="signal peptide" evidence="1">
    <location>
        <begin position="1"/>
        <end position="32"/>
    </location>
</feature>
<dbReference type="RefSeq" id="WP_204820573.1">
    <property type="nucleotide sequence ID" value="NZ_JANHOF010000013.1"/>
</dbReference>
<reference evidence="3 4" key="1">
    <citation type="submission" date="2024-09" db="EMBL/GenBank/DDBJ databases">
        <authorList>
            <person name="Sun Q."/>
            <person name="Mori K."/>
        </authorList>
    </citation>
    <scope>NUCLEOTIDE SEQUENCE [LARGE SCALE GENOMIC DNA]</scope>
    <source>
        <strain evidence="3 4">CCM 4839</strain>
    </source>
</reference>
<dbReference type="SUPFAM" id="SSF54427">
    <property type="entry name" value="NTF2-like"/>
    <property type="match status" value="1"/>
</dbReference>
<sequence length="409" mass="45558">MKSLKSFRAWKSLTVLSLVIVFTLSFATAGMAANANTTSPIRVWLGEEEIEFSVAPVAQSGTVYVEFRSLFQALGFAIDYDTKTKSITGESRNVSIQMKIGSSDTLVNGKPSAVPAKPIAIDGRTLVPLRFIGEAAGLTVDWSSKAQTIKLSYKAPTAEDMAGIKALFDKQQAYIDKKDYKGFLSTIDPSSELLDGLEEQLKAQEDGDVVTVTTFDSFEVEDWKQNEAGVWFNAVTKKSGSEGFYLDRLEETYAVVHRAADGSWKLYDIQTTDAVYLNAEEVVKQEANVPDAEKTAILGAMEANLKAMNDEDANALVATFNPSSPYVDYLKDIYVDFFADYDLKFTNEKVSIVYYKDSTAYVYVVQKMEVIEGDDFVDDRSYMVFKVTKDKAGKWLIDPDNELFKYEEL</sequence>
<accession>A0ABV6JCW6</accession>
<keyword evidence="4" id="KW-1185">Reference proteome</keyword>
<dbReference type="Proteomes" id="UP001589818">
    <property type="component" value="Unassembled WGS sequence"/>
</dbReference>
<dbReference type="SUPFAM" id="SSF55383">
    <property type="entry name" value="Copper amine oxidase, domain N"/>
    <property type="match status" value="1"/>
</dbReference>
<evidence type="ECO:0000259" key="2">
    <source>
        <dbReference type="Pfam" id="PF07833"/>
    </source>
</evidence>
<protein>
    <submittedName>
        <fullName evidence="3">Stalk domain-containing protein</fullName>
    </submittedName>
</protein>
<feature type="chain" id="PRO_5046123104" evidence="1">
    <location>
        <begin position="33"/>
        <end position="409"/>
    </location>
</feature>
<evidence type="ECO:0000313" key="4">
    <source>
        <dbReference type="Proteomes" id="UP001589818"/>
    </source>
</evidence>
<feature type="domain" description="Copper amine oxidase-like N-terminal" evidence="2">
    <location>
        <begin position="47"/>
        <end position="150"/>
    </location>
</feature>